<organism evidence="1 2">
    <name type="scientific">Harenicola maris</name>
    <dbReference type="NCBI Taxonomy" id="2841044"/>
    <lineage>
        <taxon>Bacteria</taxon>
        <taxon>Pseudomonadati</taxon>
        <taxon>Pseudomonadota</taxon>
        <taxon>Alphaproteobacteria</taxon>
        <taxon>Rhodobacterales</taxon>
        <taxon>Paracoccaceae</taxon>
        <taxon>Harenicola</taxon>
    </lineage>
</organism>
<dbReference type="Proteomes" id="UP001315686">
    <property type="component" value="Unassembled WGS sequence"/>
</dbReference>
<reference evidence="1 2" key="1">
    <citation type="journal article" date="2021" name="Arch. Microbiol.">
        <title>Harenicola maris gen. nov., sp. nov. isolated from the Sea of Japan shallow sediments.</title>
        <authorList>
            <person name="Romanenko L.A."/>
            <person name="Kurilenko V.V."/>
            <person name="Chernysheva N.Y."/>
            <person name="Tekutyeva L.A."/>
            <person name="Velansky P.V."/>
            <person name="Svetashev V.I."/>
            <person name="Isaeva M.P."/>
        </authorList>
    </citation>
    <scope>NUCLEOTIDE SEQUENCE [LARGE SCALE GENOMIC DNA]</scope>
    <source>
        <strain evidence="1 2">KMM 3653</strain>
    </source>
</reference>
<dbReference type="Gene3D" id="3.90.70.10">
    <property type="entry name" value="Cysteine proteinases"/>
    <property type="match status" value="1"/>
</dbReference>
<sequence>MSCWYASACMVAYYRSPGPRQGLPAKWAANTGITLADFSSLAAAEGLKSLLTPAADLTENQLETILANNGPIWSAGFWDGVGHIVVLTGVDKGRVFINDPSPTVGAREESLAWYNAKLAKPGANVMMYMPA</sequence>
<dbReference type="InterPro" id="IPR022118">
    <property type="entry name" value="Peptidase_C70_AvrRpt2"/>
</dbReference>
<dbReference type="EMBL" id="JADQAZ010000001">
    <property type="protein sequence ID" value="MBT0956686.1"/>
    <property type="molecule type" value="Genomic_DNA"/>
</dbReference>
<evidence type="ECO:0000313" key="1">
    <source>
        <dbReference type="EMBL" id="MBT0956686.1"/>
    </source>
</evidence>
<gene>
    <name evidence="1" type="ORF">IV417_04760</name>
</gene>
<proteinExistence type="predicted"/>
<name>A0AAP2CNE8_9RHOB</name>
<comment type="caution">
    <text evidence="1">The sequence shown here is derived from an EMBL/GenBank/DDBJ whole genome shotgun (WGS) entry which is preliminary data.</text>
</comment>
<keyword evidence="2" id="KW-1185">Reference proteome</keyword>
<dbReference type="Pfam" id="PF12385">
    <property type="entry name" value="Peptidase_C70"/>
    <property type="match status" value="1"/>
</dbReference>
<accession>A0AAP2CNE8</accession>
<evidence type="ECO:0000313" key="2">
    <source>
        <dbReference type="Proteomes" id="UP001315686"/>
    </source>
</evidence>
<dbReference type="AlphaFoldDB" id="A0AAP2CNE8"/>
<protein>
    <submittedName>
        <fullName evidence="1">Uncharacterized protein</fullName>
    </submittedName>
</protein>